<dbReference type="GO" id="GO:0016798">
    <property type="term" value="F:hydrolase activity, acting on glycosyl bonds"/>
    <property type="evidence" value="ECO:0007669"/>
    <property type="project" value="InterPro"/>
</dbReference>
<sequence>MSNVIWLGALLLFGSSLQASSENPNVLQALQPGSSSSNVLSLTLNTKKYTHTIGDRFLSFTVEPSTIFSALLQNNLGTTAINMAKVLNPAYIRISGPECNYFTFRGAQDTAQSSPLHPVKYGRNNITITGWHWSQLNEFVAKSGLDLIVGLNVMNRQHGKWDLGNTLDLVSYSDKHGYNMAFQLGNDIQTVRSRIDSSTLGKEVTRLRKVLEALPRYTHSAIISPDIKSCDTQDEVRYLKNFIIESGPSLTAVTYQVPFASEKNVENPTEIFTYIQNQLENRVWPNNLINKYLGKTVLKKPLWIVESGNKDTIGDFTDGITWAQRLCAGARVGINTIMRKPSLLALSKPTPEYWVSILHKALIGSEVLDIKISSGNKTRLETVAHCTKMSPHDPNEGILAPEYRYTRGAVTVFGVNVGSENVRILLKTGQKQSTPLHQYFLTANTRQIGKRATKSLSVMLNGQKLVLSSDGELPILSPKIRGSHQLITIPSQCVFFFVLPDSKSKACTAVQIEESKELYKNGMRISDQEEFDEIDYDTSVLDQEDELGSNEKNAYVAFRSKYIKDNGEPVVQIRNENNEGSKNEMATNHEEIARTNNDDLYDDNDNPQQSEPIVKYVTFSNNNWLSKFPKSLNQRQYAVESSTYSPVEDTTIEVQTQKSVPQSRREKYHVLAQAVAGKRYPEKNIRSDVYSNLDSVMASIKPAQALKLIKRSTNHNYSPSEIQDMLEQFTNKEKQPINPQLKTNETSSDWKPNDNNVENPEWRKKKATQIQNFTNPQTHSIAPRVQDLSVTSLQTTQQAVVTPTPEMSTTTVIKQPHIVEYHIQKIKTRKEQALSKINKTCFHIIGGRRSQKKLKIGTINLIVPTTEKSVMTSTEESFTTKSKQIENENIGDFNEKFRLTRQINCITTTENYNIKPSPRPHLYLKPKKSIQLLGVENVISFNTPEFKTTHAEPNVVTENYNSKSSPQPRLHFKLNTLDKSVIDKNVNLASVSESEMTHFEPSTTTEDADFKPSPRPRLHLKRKTSNKSIIDENANLANTSELEDTHFESSTSTEDADFKPSPRPRLHLKRKTSDKSIIDENANLANTSELEGTHFESSTSTKDADIKLSLRPHLHLKPKASDKSVIEENINLASTSEFETIYVEPSTTTKIDTTKPNNYNKNKSRILGLPKLNPIMTGIQWKEPMLRDSRETAQLSVSKLKIKPNLHSLGKVITDPNVNAHQIKTNEKIVEKLVENIENGRETLQSKQVVSPIDKNGESTLENKKSLTVAEKIRALEERSKNRRLEMKRKLELKFHKAKKRSLMNELIEDDMTDVNDILDPARFESNELDVDVGPVLKRDTIVRYPRAVADFTVKLNEVNTYVDRNKKPIKLKTNEIVDDNGISPQKSPNDIRPSAEDNAADDVINIKYKRKSLFEEDEDDYFSKTSSNMMNKLFGHMQKLWKYIKKTLAF</sequence>
<dbReference type="GO" id="GO:0016020">
    <property type="term" value="C:membrane"/>
    <property type="evidence" value="ECO:0007669"/>
    <property type="project" value="InterPro"/>
</dbReference>
<dbReference type="PANTHER" id="PTHR46145">
    <property type="entry name" value="HEPARANASE"/>
    <property type="match status" value="1"/>
</dbReference>
<dbReference type="GO" id="GO:0005615">
    <property type="term" value="C:extracellular space"/>
    <property type="evidence" value="ECO:0007669"/>
    <property type="project" value="TreeGrafter"/>
</dbReference>
<feature type="compositionally biased region" description="Polar residues" evidence="1">
    <location>
        <begin position="738"/>
        <end position="758"/>
    </location>
</feature>
<feature type="region of interest" description="Disordered" evidence="1">
    <location>
        <begin position="738"/>
        <end position="759"/>
    </location>
</feature>
<gene>
    <name evidence="3" type="ORF">CINCED_3A014424</name>
</gene>
<organism evidence="3 4">
    <name type="scientific">Cinara cedri</name>
    <dbReference type="NCBI Taxonomy" id="506608"/>
    <lineage>
        <taxon>Eukaryota</taxon>
        <taxon>Metazoa</taxon>
        <taxon>Ecdysozoa</taxon>
        <taxon>Arthropoda</taxon>
        <taxon>Hexapoda</taxon>
        <taxon>Insecta</taxon>
        <taxon>Pterygota</taxon>
        <taxon>Neoptera</taxon>
        <taxon>Paraneoptera</taxon>
        <taxon>Hemiptera</taxon>
        <taxon>Sternorrhyncha</taxon>
        <taxon>Aphidomorpha</taxon>
        <taxon>Aphidoidea</taxon>
        <taxon>Aphididae</taxon>
        <taxon>Lachninae</taxon>
        <taxon>Cinara</taxon>
    </lineage>
</organism>
<dbReference type="InterPro" id="IPR005199">
    <property type="entry name" value="Glyco_hydro_79"/>
</dbReference>
<dbReference type="PANTHER" id="PTHR46145:SF4">
    <property type="entry name" value="HEPARANASE"/>
    <property type="match status" value="1"/>
</dbReference>
<dbReference type="Proteomes" id="UP000325440">
    <property type="component" value="Unassembled WGS sequence"/>
</dbReference>
<evidence type="ECO:0000313" key="3">
    <source>
        <dbReference type="EMBL" id="VVC40553.1"/>
    </source>
</evidence>
<evidence type="ECO:0000256" key="2">
    <source>
        <dbReference type="SAM" id="SignalP"/>
    </source>
</evidence>
<keyword evidence="4" id="KW-1185">Reference proteome</keyword>
<accession>A0A5E4NBN7</accession>
<dbReference type="EMBL" id="CABPRJ010001904">
    <property type="protein sequence ID" value="VVC40553.1"/>
    <property type="molecule type" value="Genomic_DNA"/>
</dbReference>
<reference evidence="3 4" key="1">
    <citation type="submission" date="2019-08" db="EMBL/GenBank/DDBJ databases">
        <authorList>
            <person name="Alioto T."/>
            <person name="Alioto T."/>
            <person name="Gomez Garrido J."/>
        </authorList>
    </citation>
    <scope>NUCLEOTIDE SEQUENCE [LARGE SCALE GENOMIC DNA]</scope>
</reference>
<evidence type="ECO:0000313" key="4">
    <source>
        <dbReference type="Proteomes" id="UP000325440"/>
    </source>
</evidence>
<dbReference type="GO" id="GO:0031012">
    <property type="term" value="C:extracellular matrix"/>
    <property type="evidence" value="ECO:0007669"/>
    <property type="project" value="TreeGrafter"/>
</dbReference>
<keyword evidence="2" id="KW-0732">Signal</keyword>
<protein>
    <submittedName>
        <fullName evidence="3">Glycoside hydrolase, family 79</fullName>
    </submittedName>
</protein>
<dbReference type="OrthoDB" id="7736742at2759"/>
<proteinExistence type="predicted"/>
<feature type="compositionally biased region" description="Polar residues" evidence="1">
    <location>
        <begin position="993"/>
        <end position="1005"/>
    </location>
</feature>
<keyword evidence="3" id="KW-0378">Hydrolase</keyword>
<feature type="region of interest" description="Disordered" evidence="1">
    <location>
        <begin position="993"/>
        <end position="1074"/>
    </location>
</feature>
<feature type="compositionally biased region" description="Basic residues" evidence="1">
    <location>
        <begin position="1014"/>
        <end position="1025"/>
    </location>
</feature>
<name>A0A5E4NBN7_9HEMI</name>
<dbReference type="Pfam" id="PF03662">
    <property type="entry name" value="Glyco_hydro_79n"/>
    <property type="match status" value="1"/>
</dbReference>
<feature type="signal peptide" evidence="2">
    <location>
        <begin position="1"/>
        <end position="21"/>
    </location>
</feature>
<dbReference type="Gene3D" id="3.20.20.80">
    <property type="entry name" value="Glycosidases"/>
    <property type="match status" value="1"/>
</dbReference>
<feature type="chain" id="PRO_5022683628" evidence="2">
    <location>
        <begin position="22"/>
        <end position="1451"/>
    </location>
</feature>
<evidence type="ECO:0000256" key="1">
    <source>
        <dbReference type="SAM" id="MobiDB-lite"/>
    </source>
</evidence>